<comment type="caution">
    <text evidence="2">The sequence shown here is derived from an EMBL/GenBank/DDBJ whole genome shotgun (WGS) entry which is preliminary data.</text>
</comment>
<accession>A0A9X0CK34</accession>
<gene>
    <name evidence="2" type="ORF">OS493_033866</name>
</gene>
<evidence type="ECO:0000313" key="3">
    <source>
        <dbReference type="Proteomes" id="UP001163046"/>
    </source>
</evidence>
<dbReference type="EMBL" id="MU827347">
    <property type="protein sequence ID" value="KAJ7352804.1"/>
    <property type="molecule type" value="Genomic_DNA"/>
</dbReference>
<feature type="region of interest" description="Disordered" evidence="1">
    <location>
        <begin position="100"/>
        <end position="124"/>
    </location>
</feature>
<protein>
    <submittedName>
        <fullName evidence="2">Uncharacterized protein</fullName>
    </submittedName>
</protein>
<proteinExistence type="predicted"/>
<keyword evidence="3" id="KW-1185">Reference proteome</keyword>
<dbReference type="AlphaFoldDB" id="A0A9X0CK34"/>
<reference evidence="2" key="1">
    <citation type="submission" date="2023-01" db="EMBL/GenBank/DDBJ databases">
        <title>Genome assembly of the deep-sea coral Lophelia pertusa.</title>
        <authorList>
            <person name="Herrera S."/>
            <person name="Cordes E."/>
        </authorList>
    </citation>
    <scope>NUCLEOTIDE SEQUENCE</scope>
    <source>
        <strain evidence="2">USNM1676648</strain>
        <tissue evidence="2">Polyp</tissue>
    </source>
</reference>
<feature type="compositionally biased region" description="Acidic residues" evidence="1">
    <location>
        <begin position="106"/>
        <end position="124"/>
    </location>
</feature>
<dbReference type="Proteomes" id="UP001163046">
    <property type="component" value="Unassembled WGS sequence"/>
</dbReference>
<name>A0A9X0CK34_9CNID</name>
<evidence type="ECO:0000256" key="1">
    <source>
        <dbReference type="SAM" id="MobiDB-lite"/>
    </source>
</evidence>
<evidence type="ECO:0000313" key="2">
    <source>
        <dbReference type="EMBL" id="KAJ7352804.1"/>
    </source>
</evidence>
<organism evidence="2 3">
    <name type="scientific">Desmophyllum pertusum</name>
    <dbReference type="NCBI Taxonomy" id="174260"/>
    <lineage>
        <taxon>Eukaryota</taxon>
        <taxon>Metazoa</taxon>
        <taxon>Cnidaria</taxon>
        <taxon>Anthozoa</taxon>
        <taxon>Hexacorallia</taxon>
        <taxon>Scleractinia</taxon>
        <taxon>Caryophylliina</taxon>
        <taxon>Caryophylliidae</taxon>
        <taxon>Desmophyllum</taxon>
    </lineage>
</organism>
<sequence>MSSSYGGKEKGSLDSRRFPIAILLKFYFIAAKIMSKLTRAEQQPIMSTPVRAGRLAARHLEQFQPEQSDSFVDGTGVSEVQLELSRVHVPQLTRSWLLPDAKADGIDEDNESSGEENEPSGEEIEIANNYDTDTCHPGLEQTMKTLLDELNQSDIDSENGDDEDDNNVDSDQLLEQIRYFVYPFQFLKSHLLAPAAGTRW</sequence>